<dbReference type="GO" id="GO:0008831">
    <property type="term" value="F:dTDP-4-dehydrorhamnose reductase activity"/>
    <property type="evidence" value="ECO:0007669"/>
    <property type="project" value="UniProtKB-EC"/>
</dbReference>
<accession>A0ABT9GZ80</accession>
<dbReference type="InterPro" id="IPR036291">
    <property type="entry name" value="NAD(P)-bd_dom_sf"/>
</dbReference>
<comment type="cofactor">
    <cofactor evidence="6">
        <name>Mg(2+)</name>
        <dbReference type="ChEBI" id="CHEBI:18420"/>
    </cofactor>
    <text evidence="6">Binds 1 Mg(2+) ion per monomer.</text>
</comment>
<comment type="similarity">
    <text evidence="2 6">Belongs to the dTDP-4-dehydrorhamnose reductase family.</text>
</comment>
<proteinExistence type="inferred from homology"/>
<dbReference type="Gene3D" id="3.90.25.10">
    <property type="entry name" value="UDP-galactose 4-epimerase, domain 1"/>
    <property type="match status" value="1"/>
</dbReference>
<comment type="pathway">
    <text evidence="1 6">Carbohydrate biosynthesis; dTDP-L-rhamnose biosynthesis.</text>
</comment>
<dbReference type="PANTHER" id="PTHR10491">
    <property type="entry name" value="DTDP-4-DEHYDRORHAMNOSE REDUCTASE"/>
    <property type="match status" value="1"/>
</dbReference>
<evidence type="ECO:0000259" key="7">
    <source>
        <dbReference type="Pfam" id="PF04321"/>
    </source>
</evidence>
<dbReference type="EC" id="1.1.1.133" evidence="3 6"/>
<evidence type="ECO:0000256" key="3">
    <source>
        <dbReference type="ARBA" id="ARBA00012929"/>
    </source>
</evidence>
<organism evidence="8 9">
    <name type="scientific">Alkalimonas collagenimarina</name>
    <dbReference type="NCBI Taxonomy" id="400390"/>
    <lineage>
        <taxon>Bacteria</taxon>
        <taxon>Pseudomonadati</taxon>
        <taxon>Pseudomonadota</taxon>
        <taxon>Gammaproteobacteria</taxon>
        <taxon>Alkalimonas</taxon>
    </lineage>
</organism>
<comment type="catalytic activity">
    <reaction evidence="5 6">
        <text>dTDP-beta-L-rhamnose + NADP(+) = dTDP-4-dehydro-beta-L-rhamnose + NADPH + H(+)</text>
        <dbReference type="Rhea" id="RHEA:21796"/>
        <dbReference type="ChEBI" id="CHEBI:15378"/>
        <dbReference type="ChEBI" id="CHEBI:57510"/>
        <dbReference type="ChEBI" id="CHEBI:57783"/>
        <dbReference type="ChEBI" id="CHEBI:58349"/>
        <dbReference type="ChEBI" id="CHEBI:62830"/>
        <dbReference type="EC" id="1.1.1.133"/>
    </reaction>
</comment>
<dbReference type="CDD" id="cd05254">
    <property type="entry name" value="dTDP_HR_like_SDR_e"/>
    <property type="match status" value="1"/>
</dbReference>
<keyword evidence="6" id="KW-0521">NADP</keyword>
<dbReference type="EMBL" id="JAUZVZ010000011">
    <property type="protein sequence ID" value="MDP4536375.1"/>
    <property type="molecule type" value="Genomic_DNA"/>
</dbReference>
<name>A0ABT9GZ80_9GAMM</name>
<dbReference type="Proteomes" id="UP001231616">
    <property type="component" value="Unassembled WGS sequence"/>
</dbReference>
<dbReference type="InterPro" id="IPR029903">
    <property type="entry name" value="RmlD-like-bd"/>
</dbReference>
<dbReference type="InterPro" id="IPR005913">
    <property type="entry name" value="dTDP_dehydrorham_reduct"/>
</dbReference>
<dbReference type="Gene3D" id="3.40.50.720">
    <property type="entry name" value="NAD(P)-binding Rossmann-like Domain"/>
    <property type="match status" value="1"/>
</dbReference>
<evidence type="ECO:0000256" key="4">
    <source>
        <dbReference type="ARBA" id="ARBA00017099"/>
    </source>
</evidence>
<dbReference type="RefSeq" id="WP_305893641.1">
    <property type="nucleotide sequence ID" value="NZ_JAUZVZ010000011.1"/>
</dbReference>
<evidence type="ECO:0000313" key="8">
    <source>
        <dbReference type="EMBL" id="MDP4536375.1"/>
    </source>
</evidence>
<gene>
    <name evidence="8" type="primary">rfbD</name>
    <name evidence="8" type="ORF">Q3O60_09250</name>
</gene>
<sequence length="304" mass="33046">MPNIVLLAPNGQVGFEVARAVAPLGNVSSLSRSDVDFSDIKATITKVEALDPALIINCAAWTAVDKAEAESVSCHLINAALPGALATLAKQKDAWLVHYSSDYVYPGHGTTPWQEDDVTGPLSVYGQSKLDGDIAVIEGTDKYLIFRTSWVYAARGNNFMRTMLKLAQSRDTLSVVADQIGSPTPARLIAQVTTLALQQVFTKERQKENASILSGIYHLTPKGYCSWCDFAAEIFSLASTHGMPLALKPEQLTAITTADYPTPAVRPANSRLNLNKLEHTFQVQLPSWQQQLALTFAELADKNI</sequence>
<evidence type="ECO:0000256" key="1">
    <source>
        <dbReference type="ARBA" id="ARBA00004781"/>
    </source>
</evidence>
<comment type="caution">
    <text evidence="8">The sequence shown here is derived from an EMBL/GenBank/DDBJ whole genome shotgun (WGS) entry which is preliminary data.</text>
</comment>
<dbReference type="NCBIfam" id="TIGR01214">
    <property type="entry name" value="rmlD"/>
    <property type="match status" value="1"/>
</dbReference>
<dbReference type="Pfam" id="PF04321">
    <property type="entry name" value="RmlD_sub_bind"/>
    <property type="match status" value="1"/>
</dbReference>
<feature type="domain" description="RmlD-like substrate binding" evidence="7">
    <location>
        <begin position="4"/>
        <end position="299"/>
    </location>
</feature>
<evidence type="ECO:0000256" key="5">
    <source>
        <dbReference type="ARBA" id="ARBA00048200"/>
    </source>
</evidence>
<reference evidence="8 9" key="1">
    <citation type="submission" date="2023-08" db="EMBL/GenBank/DDBJ databases">
        <authorList>
            <person name="Joshi A."/>
            <person name="Thite S."/>
        </authorList>
    </citation>
    <scope>NUCLEOTIDE SEQUENCE [LARGE SCALE GENOMIC DNA]</scope>
    <source>
        <strain evidence="8 9">AC40</strain>
    </source>
</reference>
<comment type="function">
    <text evidence="6">Catalyzes the reduction of dTDP-6-deoxy-L-lyxo-4-hexulose to yield dTDP-L-rhamnose.</text>
</comment>
<keyword evidence="9" id="KW-1185">Reference proteome</keyword>
<protein>
    <recommendedName>
        <fullName evidence="4 6">dTDP-4-dehydrorhamnose reductase</fullName>
        <ecNumber evidence="3 6">1.1.1.133</ecNumber>
    </recommendedName>
</protein>
<dbReference type="SUPFAM" id="SSF51735">
    <property type="entry name" value="NAD(P)-binding Rossmann-fold domains"/>
    <property type="match status" value="1"/>
</dbReference>
<evidence type="ECO:0000256" key="2">
    <source>
        <dbReference type="ARBA" id="ARBA00010944"/>
    </source>
</evidence>
<evidence type="ECO:0000313" key="9">
    <source>
        <dbReference type="Proteomes" id="UP001231616"/>
    </source>
</evidence>
<dbReference type="PANTHER" id="PTHR10491:SF4">
    <property type="entry name" value="METHIONINE ADENOSYLTRANSFERASE 2 SUBUNIT BETA"/>
    <property type="match status" value="1"/>
</dbReference>
<keyword evidence="6 8" id="KW-0560">Oxidoreductase</keyword>
<evidence type="ECO:0000256" key="6">
    <source>
        <dbReference type="RuleBase" id="RU364082"/>
    </source>
</evidence>